<evidence type="ECO:0000256" key="2">
    <source>
        <dbReference type="ARBA" id="ARBA00010139"/>
    </source>
</evidence>
<dbReference type="InterPro" id="IPR036188">
    <property type="entry name" value="FAD/NAD-bd_sf"/>
</dbReference>
<comment type="cofactor">
    <cofactor evidence="1">
        <name>FAD</name>
        <dbReference type="ChEBI" id="CHEBI:57692"/>
    </cofactor>
</comment>
<reference evidence="8 9" key="1">
    <citation type="submission" date="2014-03" db="EMBL/GenBank/DDBJ databases">
        <title>Genome of Haematobacter massiliensis CCUG 47968.</title>
        <authorList>
            <person name="Wang D."/>
            <person name="Wang G."/>
        </authorList>
    </citation>
    <scope>NUCLEOTIDE SEQUENCE [LARGE SCALE GENOMIC DNA]</scope>
    <source>
        <strain evidence="8 9">CCUG 47968</strain>
    </source>
</reference>
<evidence type="ECO:0000256" key="5">
    <source>
        <dbReference type="ARBA" id="ARBA00022857"/>
    </source>
</evidence>
<keyword evidence="3" id="KW-0285">Flavoprotein</keyword>
<comment type="caution">
    <text evidence="8">The sequence shown here is derived from an EMBL/GenBank/DDBJ whole genome shotgun (WGS) entry which is preliminary data.</text>
</comment>
<dbReference type="GO" id="GO:0050661">
    <property type="term" value="F:NADP binding"/>
    <property type="evidence" value="ECO:0007669"/>
    <property type="project" value="InterPro"/>
</dbReference>
<evidence type="ECO:0000256" key="4">
    <source>
        <dbReference type="ARBA" id="ARBA00022827"/>
    </source>
</evidence>
<keyword evidence="7 8" id="KW-0503">Monooxygenase</keyword>
<keyword evidence="9" id="KW-1185">Reference proteome</keyword>
<dbReference type="RefSeq" id="WP_051911231.1">
    <property type="nucleotide sequence ID" value="NZ_CAMIFG010000018.1"/>
</dbReference>
<dbReference type="PANTHER" id="PTHR43098:SF3">
    <property type="entry name" value="L-ORNITHINE N(5)-MONOOXYGENASE-RELATED"/>
    <property type="match status" value="1"/>
</dbReference>
<comment type="similarity">
    <text evidence="2">Belongs to the FAD-binding monooxygenase family.</text>
</comment>
<evidence type="ECO:0000313" key="9">
    <source>
        <dbReference type="Proteomes" id="UP000028826"/>
    </source>
</evidence>
<dbReference type="AlphaFoldDB" id="A0A086Y2C2"/>
<dbReference type="InterPro" id="IPR050775">
    <property type="entry name" value="FAD-binding_Monooxygenases"/>
</dbReference>
<dbReference type="eggNOG" id="COG2072">
    <property type="taxonomic scope" value="Bacteria"/>
</dbReference>
<accession>A0A086Y2C2</accession>
<protein>
    <submittedName>
        <fullName evidence="8">Cyclohexanone monooxygenase</fullName>
    </submittedName>
</protein>
<sequence length="557" mass="62301">MLDSHQTAPVADRNPIPETLDALVIGAGVAGLYQLYQLRNLGLKAHACDTAGDVGGTWYWNRYPGAKFDSEAYIYQYLFDEDLYKGWTWSERFPAQPEIERWMHYIAEKLDLRRDISFSTTVTAATFDEDRKVWRVSTDQGEVIDTRFLIGCTGMLSAPLENRFPGQSSFKGRILHTARYPRGGLDLAGKRVGVIGTGATGIQVIQTIAAEVASLTVFVRTPQYVLPMKNPKYGPDEAAWYKGRLDELRRNLPKTFTGFEYDFEHKWHDLTPDQRRAILEETHADGSLKLWLSSFAEMFFDEAVSEEISEFVRQKMRDRLKDPELIDILVPQPGDYGFGTHRVPLETNYLEVYHRDNVKAVSLRGNGIAEIVPEGIRLEDGTVYPLDVIIMAVGFDAGSGALSRIDIRGRDGVSLREEWARDIRTTLGMMKHGFPNLFMTGAPLAPSAALCNMTTCLQQQTEWISDCIRHLESTQQGVIEPTSEGEAAWVEHHDETAKANLISRTNSWYTGSNVPGKPRRVLSYTGGVGTYRAKCSEVAANGYPGFALGHSPAEQAS</sequence>
<name>A0A086Y2C2_9RHOB</name>
<dbReference type="SUPFAM" id="SSF51905">
    <property type="entry name" value="FAD/NAD(P)-binding domain"/>
    <property type="match status" value="2"/>
</dbReference>
<keyword evidence="5" id="KW-0521">NADP</keyword>
<proteinExistence type="inferred from homology"/>
<evidence type="ECO:0000256" key="3">
    <source>
        <dbReference type="ARBA" id="ARBA00022630"/>
    </source>
</evidence>
<keyword evidence="4" id="KW-0274">FAD</keyword>
<dbReference type="STRING" id="195105.CN97_19385"/>
<keyword evidence="6" id="KW-0560">Oxidoreductase</keyword>
<organism evidence="8 9">
    <name type="scientific">Haematobacter massiliensis</name>
    <dbReference type="NCBI Taxonomy" id="195105"/>
    <lineage>
        <taxon>Bacteria</taxon>
        <taxon>Pseudomonadati</taxon>
        <taxon>Pseudomonadota</taxon>
        <taxon>Alphaproteobacteria</taxon>
        <taxon>Rhodobacterales</taxon>
        <taxon>Paracoccaceae</taxon>
        <taxon>Haematobacter</taxon>
    </lineage>
</organism>
<evidence type="ECO:0000256" key="1">
    <source>
        <dbReference type="ARBA" id="ARBA00001974"/>
    </source>
</evidence>
<evidence type="ECO:0000313" key="8">
    <source>
        <dbReference type="EMBL" id="KFI28422.1"/>
    </source>
</evidence>
<dbReference type="EMBL" id="JGYG01000008">
    <property type="protein sequence ID" value="KFI28422.1"/>
    <property type="molecule type" value="Genomic_DNA"/>
</dbReference>
<dbReference type="InterPro" id="IPR020946">
    <property type="entry name" value="Flavin_mOase-like"/>
</dbReference>
<dbReference type="Gene3D" id="3.50.50.60">
    <property type="entry name" value="FAD/NAD(P)-binding domain"/>
    <property type="match status" value="2"/>
</dbReference>
<evidence type="ECO:0000256" key="6">
    <source>
        <dbReference type="ARBA" id="ARBA00023002"/>
    </source>
</evidence>
<gene>
    <name evidence="8" type="ORF">CN97_19385</name>
</gene>
<evidence type="ECO:0000256" key="7">
    <source>
        <dbReference type="ARBA" id="ARBA00023033"/>
    </source>
</evidence>
<dbReference type="GO" id="GO:0004499">
    <property type="term" value="F:N,N-dimethylaniline monooxygenase activity"/>
    <property type="evidence" value="ECO:0007669"/>
    <property type="project" value="InterPro"/>
</dbReference>
<dbReference type="PANTHER" id="PTHR43098">
    <property type="entry name" value="L-ORNITHINE N(5)-MONOOXYGENASE-RELATED"/>
    <property type="match status" value="1"/>
</dbReference>
<dbReference type="GO" id="GO:0050660">
    <property type="term" value="F:flavin adenine dinucleotide binding"/>
    <property type="evidence" value="ECO:0007669"/>
    <property type="project" value="InterPro"/>
</dbReference>
<dbReference type="Proteomes" id="UP000028826">
    <property type="component" value="Unassembled WGS sequence"/>
</dbReference>
<dbReference type="Pfam" id="PF00743">
    <property type="entry name" value="FMO-like"/>
    <property type="match status" value="1"/>
</dbReference>